<keyword evidence="3" id="KW-1185">Reference proteome</keyword>
<evidence type="ECO:0000313" key="1">
    <source>
        <dbReference type="EMBL" id="KAL3530259.1"/>
    </source>
</evidence>
<protein>
    <submittedName>
        <fullName evidence="1">Uncharacterized protein</fullName>
    </submittedName>
</protein>
<sequence>MAEAEAAYSQKGFFKSDWEGYKEFWCKRFSFLKTAREAIKYGAMDSVVGAVTAADWAWKYSRSLHVSDTLILFRRNK</sequence>
<evidence type="ECO:0000313" key="3">
    <source>
        <dbReference type="Proteomes" id="UP001630127"/>
    </source>
</evidence>
<dbReference type="EMBL" id="JBJUIK010000004">
    <property type="protein sequence ID" value="KAL3530259.1"/>
    <property type="molecule type" value="Genomic_DNA"/>
</dbReference>
<dbReference type="AlphaFoldDB" id="A0ABD3AF33"/>
<dbReference type="EMBL" id="JBJUIK010000004">
    <property type="protein sequence ID" value="KAL3530282.1"/>
    <property type="molecule type" value="Genomic_DNA"/>
</dbReference>
<reference evidence="1 3" key="1">
    <citation type="submission" date="2024-11" db="EMBL/GenBank/DDBJ databases">
        <title>A near-complete genome assembly of Cinchona calisaya.</title>
        <authorList>
            <person name="Lian D.C."/>
            <person name="Zhao X.W."/>
            <person name="Wei L."/>
        </authorList>
    </citation>
    <scope>NUCLEOTIDE SEQUENCE [LARGE SCALE GENOMIC DNA]</scope>
    <source>
        <tissue evidence="1">Nenye</tissue>
    </source>
</reference>
<accession>A0ABD3AF33</accession>
<dbReference type="Proteomes" id="UP001630127">
    <property type="component" value="Unassembled WGS sequence"/>
</dbReference>
<gene>
    <name evidence="1" type="ORF">ACH5RR_009581</name>
    <name evidence="2" type="ORF">ACH5RR_009604</name>
</gene>
<proteinExistence type="predicted"/>
<organism evidence="1 3">
    <name type="scientific">Cinchona calisaya</name>
    <dbReference type="NCBI Taxonomy" id="153742"/>
    <lineage>
        <taxon>Eukaryota</taxon>
        <taxon>Viridiplantae</taxon>
        <taxon>Streptophyta</taxon>
        <taxon>Embryophyta</taxon>
        <taxon>Tracheophyta</taxon>
        <taxon>Spermatophyta</taxon>
        <taxon>Magnoliopsida</taxon>
        <taxon>eudicotyledons</taxon>
        <taxon>Gunneridae</taxon>
        <taxon>Pentapetalae</taxon>
        <taxon>asterids</taxon>
        <taxon>lamiids</taxon>
        <taxon>Gentianales</taxon>
        <taxon>Rubiaceae</taxon>
        <taxon>Cinchonoideae</taxon>
        <taxon>Cinchoneae</taxon>
        <taxon>Cinchona</taxon>
    </lineage>
</organism>
<evidence type="ECO:0000313" key="2">
    <source>
        <dbReference type="EMBL" id="KAL3530282.1"/>
    </source>
</evidence>
<name>A0ABD3AF33_9GENT</name>
<comment type="caution">
    <text evidence="1">The sequence shown here is derived from an EMBL/GenBank/DDBJ whole genome shotgun (WGS) entry which is preliminary data.</text>
</comment>